<dbReference type="RefSeq" id="WP_085081089.1">
    <property type="nucleotide sequence ID" value="NZ_JACKRZ010000335.1"/>
</dbReference>
<dbReference type="OrthoDB" id="4638783at2"/>
<accession>A0A1X1Z1P2</accession>
<dbReference type="AlphaFoldDB" id="A0A1X1Z1P2"/>
<name>A0A1X1Z1P2_9MYCO</name>
<comment type="caution">
    <text evidence="1">The sequence shown here is derived from an EMBL/GenBank/DDBJ whole genome shotgun (WGS) entry which is preliminary data.</text>
</comment>
<proteinExistence type="predicted"/>
<sequence length="108" mass="12405">MAGDIFFSKHNWAASSWATFYVFDYLANHAPDASTKKKLSELIENNIPMLDLRDPENAQLVDILADDLPRNIPVLQDPQSQEGFATLLTELIEYAREQQIENREARRL</sequence>
<keyword evidence="2" id="KW-1185">Reference proteome</keyword>
<gene>
    <name evidence="1" type="ORF">AWC19_21225</name>
</gene>
<dbReference type="EMBL" id="LQPJ01000147">
    <property type="protein sequence ID" value="ORW17220.1"/>
    <property type="molecule type" value="Genomic_DNA"/>
</dbReference>
<evidence type="ECO:0000313" key="1">
    <source>
        <dbReference type="EMBL" id="ORW17220.1"/>
    </source>
</evidence>
<dbReference type="Proteomes" id="UP000193529">
    <property type="component" value="Unassembled WGS sequence"/>
</dbReference>
<reference evidence="1 2" key="1">
    <citation type="submission" date="2016-01" db="EMBL/GenBank/DDBJ databases">
        <title>The new phylogeny of the genus Mycobacterium.</title>
        <authorList>
            <person name="Tarcisio F."/>
            <person name="Conor M."/>
            <person name="Antonella G."/>
            <person name="Elisabetta G."/>
            <person name="Giulia F.S."/>
            <person name="Sara T."/>
            <person name="Anna F."/>
            <person name="Clotilde B."/>
            <person name="Roberto B."/>
            <person name="Veronica D.S."/>
            <person name="Fabio R."/>
            <person name="Monica P."/>
            <person name="Olivier J."/>
            <person name="Enrico T."/>
            <person name="Nicola S."/>
        </authorList>
    </citation>
    <scope>NUCLEOTIDE SEQUENCE [LARGE SCALE GENOMIC DNA]</scope>
    <source>
        <strain evidence="1 2">DSM 44572</strain>
    </source>
</reference>
<protein>
    <submittedName>
        <fullName evidence="1">Uncharacterized protein</fullName>
    </submittedName>
</protein>
<evidence type="ECO:0000313" key="2">
    <source>
        <dbReference type="Proteomes" id="UP000193529"/>
    </source>
</evidence>
<organism evidence="1 2">
    <name type="scientific">Mycobacterium palustre</name>
    <dbReference type="NCBI Taxonomy" id="153971"/>
    <lineage>
        <taxon>Bacteria</taxon>
        <taxon>Bacillati</taxon>
        <taxon>Actinomycetota</taxon>
        <taxon>Actinomycetes</taxon>
        <taxon>Mycobacteriales</taxon>
        <taxon>Mycobacteriaceae</taxon>
        <taxon>Mycobacterium</taxon>
        <taxon>Mycobacterium simiae complex</taxon>
    </lineage>
</organism>